<protein>
    <submittedName>
        <fullName evidence="2">Cupin domain-containing protein</fullName>
    </submittedName>
</protein>
<gene>
    <name evidence="2" type="ORF">LU635_17185</name>
</gene>
<proteinExistence type="predicted"/>
<reference evidence="2" key="1">
    <citation type="submission" date="2021-12" db="EMBL/GenBank/DDBJ databases">
        <title>Description of Gramella crocea sp. nov., a new bacterium isolated from activated sludge.</title>
        <authorList>
            <person name="Zhang X."/>
        </authorList>
    </citation>
    <scope>NUCLEOTIDE SEQUENCE</scope>
    <source>
        <strain evidence="2">YB25</strain>
    </source>
</reference>
<dbReference type="EMBL" id="JAJSON010000032">
    <property type="protein sequence ID" value="MCG9973388.1"/>
    <property type="molecule type" value="Genomic_DNA"/>
</dbReference>
<evidence type="ECO:0000313" key="2">
    <source>
        <dbReference type="EMBL" id="MCG9973388.1"/>
    </source>
</evidence>
<dbReference type="PROSITE" id="PS51257">
    <property type="entry name" value="PROKAR_LIPOPROTEIN"/>
    <property type="match status" value="1"/>
</dbReference>
<dbReference type="Pfam" id="PF12973">
    <property type="entry name" value="Cupin_7"/>
    <property type="match status" value="1"/>
</dbReference>
<keyword evidence="3" id="KW-1185">Reference proteome</keyword>
<feature type="domain" description="ChrR-like cupin" evidence="1">
    <location>
        <begin position="36"/>
        <end position="146"/>
    </location>
</feature>
<dbReference type="AlphaFoldDB" id="A0A9X1UZV6"/>
<dbReference type="InterPro" id="IPR011051">
    <property type="entry name" value="RmlC_Cupin_sf"/>
</dbReference>
<dbReference type="RefSeq" id="WP_240100844.1">
    <property type="nucleotide sequence ID" value="NZ_JAJSON010000032.1"/>
</dbReference>
<name>A0A9X1UZV6_9FLAO</name>
<dbReference type="CDD" id="cd06989">
    <property type="entry name" value="cupin_DRT102"/>
    <property type="match status" value="1"/>
</dbReference>
<dbReference type="SUPFAM" id="SSF51182">
    <property type="entry name" value="RmlC-like cupins"/>
    <property type="match status" value="1"/>
</dbReference>
<sequence length="157" mass="17289">MKNVIHLSVLIILLGITGCKVPPRLGEMNFPEGSVQHVVRAENIQWKPCPPNLPEGCKIAVFEGDPKSSDLFTVRFQVDEGFFMAPHSHPKDERVTVLKGKVSVAFGTEGTRESAKQFGPGDYYVNARGAIHSVWADSNSIIQITGIGPWEAEFLEK</sequence>
<organism evidence="2 3">
    <name type="scientific">Christiangramia crocea</name>
    <dbReference type="NCBI Taxonomy" id="2904124"/>
    <lineage>
        <taxon>Bacteria</taxon>
        <taxon>Pseudomonadati</taxon>
        <taxon>Bacteroidota</taxon>
        <taxon>Flavobacteriia</taxon>
        <taxon>Flavobacteriales</taxon>
        <taxon>Flavobacteriaceae</taxon>
        <taxon>Christiangramia</taxon>
    </lineage>
</organism>
<dbReference type="Proteomes" id="UP001139344">
    <property type="component" value="Unassembled WGS sequence"/>
</dbReference>
<comment type="caution">
    <text evidence="2">The sequence shown here is derived from an EMBL/GenBank/DDBJ whole genome shotgun (WGS) entry which is preliminary data.</text>
</comment>
<accession>A0A9X1UZV6</accession>
<evidence type="ECO:0000313" key="3">
    <source>
        <dbReference type="Proteomes" id="UP001139344"/>
    </source>
</evidence>
<dbReference type="InterPro" id="IPR014710">
    <property type="entry name" value="RmlC-like_jellyroll"/>
</dbReference>
<evidence type="ECO:0000259" key="1">
    <source>
        <dbReference type="Pfam" id="PF12973"/>
    </source>
</evidence>
<dbReference type="Gene3D" id="2.60.120.10">
    <property type="entry name" value="Jelly Rolls"/>
    <property type="match status" value="1"/>
</dbReference>
<dbReference type="InterPro" id="IPR025979">
    <property type="entry name" value="ChrR-like_cupin_dom"/>
</dbReference>